<name>A0A6I6AI21_9PLAN</name>
<dbReference type="KEGG" id="gim:F1728_25145"/>
<dbReference type="EMBL" id="CP043930">
    <property type="protein sequence ID" value="QGQ25756.1"/>
    <property type="molecule type" value="Genomic_DNA"/>
</dbReference>
<protein>
    <submittedName>
        <fullName evidence="2">Uncharacterized protein</fullName>
    </submittedName>
</protein>
<keyword evidence="3" id="KW-1185">Reference proteome</keyword>
<evidence type="ECO:0000256" key="1">
    <source>
        <dbReference type="SAM" id="MobiDB-lite"/>
    </source>
</evidence>
<gene>
    <name evidence="2" type="ORF">F1728_25145</name>
</gene>
<proteinExistence type="predicted"/>
<evidence type="ECO:0000313" key="2">
    <source>
        <dbReference type="EMBL" id="QGQ25756.1"/>
    </source>
</evidence>
<reference evidence="2 3" key="1">
    <citation type="submission" date="2019-09" db="EMBL/GenBank/DDBJ databases">
        <title>Gimesia benthica sp. nov., a novel bacterium isolated from deep-sea water of the Northwest Indian Ocean.</title>
        <authorList>
            <person name="Dai X."/>
        </authorList>
    </citation>
    <scope>NUCLEOTIDE SEQUENCE [LARGE SCALE GENOMIC DNA]</scope>
    <source>
        <strain evidence="2 3">E7</strain>
    </source>
</reference>
<dbReference type="Proteomes" id="UP000427281">
    <property type="component" value="Chromosome"/>
</dbReference>
<organism evidence="2 3">
    <name type="scientific">Gimesia benthica</name>
    <dbReference type="NCBI Taxonomy" id="2608982"/>
    <lineage>
        <taxon>Bacteria</taxon>
        <taxon>Pseudomonadati</taxon>
        <taxon>Planctomycetota</taxon>
        <taxon>Planctomycetia</taxon>
        <taxon>Planctomycetales</taxon>
        <taxon>Planctomycetaceae</taxon>
        <taxon>Gimesia</taxon>
    </lineage>
</organism>
<sequence length="218" mass="23131">MAEITGSITTFKPDNGSSFPSGTSVDVNAQGSVTVPAAQNGVQDTYKVSIRLSVYSNTNCTTVSRITINTYEEVFVPKTYTTSKPSQPISDDGYYQATATMVSQKKRADGTFGPETTLDLKIWQFKIGTPNDTQPSAFFCSGQGAPATGCVGPVPADGTENPPPVTVKIDGRYKVAGSNSSTKTYVFTFELKVTGPESATFINTIQTTGVLLTLPFSC</sequence>
<evidence type="ECO:0000313" key="3">
    <source>
        <dbReference type="Proteomes" id="UP000427281"/>
    </source>
</evidence>
<dbReference type="RefSeq" id="WP_155366354.1">
    <property type="nucleotide sequence ID" value="NZ_CP043930.1"/>
</dbReference>
<accession>A0A6I6AI21</accession>
<feature type="region of interest" description="Disordered" evidence="1">
    <location>
        <begin position="1"/>
        <end position="23"/>
    </location>
</feature>
<dbReference type="AlphaFoldDB" id="A0A6I6AI21"/>